<sequence length="176" mass="19957">MCRKRRLDRHVLETVQSQKACKRRKPWFKRRSFSFVSHRRWPEPGTTHVHSRYDRYEVALEAWAYYLKSFGREQCSHGRSAECPGTAELSGSSGLASTKAAELGISDSSPKLRSWCPGESSGCQKVNIENSDAPETGGWNLQQEHLPFSHAMDGDFVDARSVTPPLLVWKSYSLLI</sequence>
<evidence type="ECO:0000313" key="1">
    <source>
        <dbReference type="EMBL" id="MED6133760.1"/>
    </source>
</evidence>
<reference evidence="1 2" key="1">
    <citation type="journal article" date="2023" name="Plants (Basel)">
        <title>Bridging the Gap: Combining Genomics and Transcriptomics Approaches to Understand Stylosanthes scabra, an Orphan Legume from the Brazilian Caatinga.</title>
        <authorList>
            <person name="Ferreira-Neto J.R.C."/>
            <person name="da Silva M.D."/>
            <person name="Binneck E."/>
            <person name="de Melo N.F."/>
            <person name="da Silva R.H."/>
            <person name="de Melo A.L.T.M."/>
            <person name="Pandolfi V."/>
            <person name="Bustamante F.O."/>
            <person name="Brasileiro-Vidal A.C."/>
            <person name="Benko-Iseppon A.M."/>
        </authorList>
    </citation>
    <scope>NUCLEOTIDE SEQUENCE [LARGE SCALE GENOMIC DNA]</scope>
    <source>
        <tissue evidence="1">Leaves</tissue>
    </source>
</reference>
<proteinExistence type="predicted"/>
<dbReference type="Proteomes" id="UP001341840">
    <property type="component" value="Unassembled WGS sequence"/>
</dbReference>
<protein>
    <submittedName>
        <fullName evidence="1">Uncharacterized protein</fullName>
    </submittedName>
</protein>
<accession>A0ABU6SCL0</accession>
<organism evidence="1 2">
    <name type="scientific">Stylosanthes scabra</name>
    <dbReference type="NCBI Taxonomy" id="79078"/>
    <lineage>
        <taxon>Eukaryota</taxon>
        <taxon>Viridiplantae</taxon>
        <taxon>Streptophyta</taxon>
        <taxon>Embryophyta</taxon>
        <taxon>Tracheophyta</taxon>
        <taxon>Spermatophyta</taxon>
        <taxon>Magnoliopsida</taxon>
        <taxon>eudicotyledons</taxon>
        <taxon>Gunneridae</taxon>
        <taxon>Pentapetalae</taxon>
        <taxon>rosids</taxon>
        <taxon>fabids</taxon>
        <taxon>Fabales</taxon>
        <taxon>Fabaceae</taxon>
        <taxon>Papilionoideae</taxon>
        <taxon>50 kb inversion clade</taxon>
        <taxon>dalbergioids sensu lato</taxon>
        <taxon>Dalbergieae</taxon>
        <taxon>Pterocarpus clade</taxon>
        <taxon>Stylosanthes</taxon>
    </lineage>
</organism>
<comment type="caution">
    <text evidence="1">The sequence shown here is derived from an EMBL/GenBank/DDBJ whole genome shotgun (WGS) entry which is preliminary data.</text>
</comment>
<gene>
    <name evidence="1" type="ORF">PIB30_031076</name>
</gene>
<evidence type="ECO:0000313" key="2">
    <source>
        <dbReference type="Proteomes" id="UP001341840"/>
    </source>
</evidence>
<keyword evidence="2" id="KW-1185">Reference proteome</keyword>
<dbReference type="EMBL" id="JASCZI010060547">
    <property type="protein sequence ID" value="MED6133760.1"/>
    <property type="molecule type" value="Genomic_DNA"/>
</dbReference>
<name>A0ABU6SCL0_9FABA</name>